<evidence type="ECO:0000313" key="5">
    <source>
        <dbReference type="Proteomes" id="UP000825729"/>
    </source>
</evidence>
<organism evidence="4 5">
    <name type="scientific">Aristolochia fimbriata</name>
    <name type="common">White veined hardy Dutchman's pipe vine</name>
    <dbReference type="NCBI Taxonomy" id="158543"/>
    <lineage>
        <taxon>Eukaryota</taxon>
        <taxon>Viridiplantae</taxon>
        <taxon>Streptophyta</taxon>
        <taxon>Embryophyta</taxon>
        <taxon>Tracheophyta</taxon>
        <taxon>Spermatophyta</taxon>
        <taxon>Magnoliopsida</taxon>
        <taxon>Magnoliidae</taxon>
        <taxon>Piperales</taxon>
        <taxon>Aristolochiaceae</taxon>
        <taxon>Aristolochia</taxon>
    </lineage>
</organism>
<name>A0AAV7EBH6_ARIFI</name>
<evidence type="ECO:0000256" key="3">
    <source>
        <dbReference type="SAM" id="MobiDB-lite"/>
    </source>
</evidence>
<dbReference type="PRINTS" id="PR00080">
    <property type="entry name" value="SDRFAMILY"/>
</dbReference>
<proteinExistence type="inferred from homology"/>
<sequence length="436" mass="46555">MEQVVLKLGPSPGQCSRPNKLDSPKLNKKGVNETLERRVSEVAAAASAGITISDSDLRYAIDRITITERQKKSNKYRDSTHLCFLRYWLIAAVLSIGKKRSSFCDRLIVVETGESEREMLRFTASRLSKLLLEGQIHRRSVVVVPLAGDCVGSRAGFSTGSRAGRLEGKVAVITGGARGLGKATAREFILQGAKVIIADIETETGRETATELGPEAQFLRCDVRDERQVSDAVDFAVSHHKKLDIMYNNAGVTGPIFPPGIADLDLDTFDRVMGVNVRGALAGIKHAARVMIPAGSGCILCTASISGILGGLGPYSYAVSKFSIPGLVKSVSGELGSHGVRVNCISPFAVPTKVVLDQFKVMYPGADEAEIKEIVKGMGELAGTTCEESDVAWAAVYLASDEAKYVTGHNLVVDGGFTTSKRLAMPMPPPTTGEVA</sequence>
<evidence type="ECO:0000313" key="4">
    <source>
        <dbReference type="EMBL" id="KAG9446195.1"/>
    </source>
</evidence>
<comment type="similarity">
    <text evidence="1">Belongs to the short-chain dehydrogenases/reductases (SDR) family.</text>
</comment>
<keyword evidence="5" id="KW-1185">Reference proteome</keyword>
<dbReference type="SUPFAM" id="SSF51735">
    <property type="entry name" value="NAD(P)-binding Rossmann-fold domains"/>
    <property type="match status" value="1"/>
</dbReference>
<dbReference type="PANTHER" id="PTHR43180:SF55">
    <property type="entry name" value="ALCOHOL DEHYDROGENASE-LIKE PROTEIN"/>
    <property type="match status" value="1"/>
</dbReference>
<dbReference type="Proteomes" id="UP000825729">
    <property type="component" value="Unassembled WGS sequence"/>
</dbReference>
<protein>
    <submittedName>
        <fullName evidence="4">Uncharacterized protein</fullName>
    </submittedName>
</protein>
<dbReference type="EMBL" id="JAINDJ010000005">
    <property type="protein sequence ID" value="KAG9446195.1"/>
    <property type="molecule type" value="Genomic_DNA"/>
</dbReference>
<keyword evidence="2" id="KW-0560">Oxidoreductase</keyword>
<accession>A0AAV7EBH6</accession>
<gene>
    <name evidence="4" type="ORF">H6P81_012323</name>
</gene>
<dbReference type="InterPro" id="IPR036291">
    <property type="entry name" value="NAD(P)-bd_dom_sf"/>
</dbReference>
<dbReference type="GO" id="GO:0016491">
    <property type="term" value="F:oxidoreductase activity"/>
    <property type="evidence" value="ECO:0007669"/>
    <property type="project" value="UniProtKB-KW"/>
</dbReference>
<dbReference type="PANTHER" id="PTHR43180">
    <property type="entry name" value="3-OXOACYL-(ACYL-CARRIER-PROTEIN) REDUCTASE (AFU_ORTHOLOGUE AFUA_6G11210)"/>
    <property type="match status" value="1"/>
</dbReference>
<dbReference type="AlphaFoldDB" id="A0AAV7EBH6"/>
<dbReference type="Pfam" id="PF13561">
    <property type="entry name" value="adh_short_C2"/>
    <property type="match status" value="1"/>
</dbReference>
<dbReference type="Gene3D" id="3.40.50.720">
    <property type="entry name" value="NAD(P)-binding Rossmann-like Domain"/>
    <property type="match status" value="1"/>
</dbReference>
<dbReference type="PRINTS" id="PR00081">
    <property type="entry name" value="GDHRDH"/>
</dbReference>
<dbReference type="FunFam" id="3.40.50.720:FF:000084">
    <property type="entry name" value="Short-chain dehydrogenase reductase"/>
    <property type="match status" value="1"/>
</dbReference>
<dbReference type="InterPro" id="IPR002347">
    <property type="entry name" value="SDR_fam"/>
</dbReference>
<comment type="caution">
    <text evidence="4">The sequence shown here is derived from an EMBL/GenBank/DDBJ whole genome shotgun (WGS) entry which is preliminary data.</text>
</comment>
<feature type="region of interest" description="Disordered" evidence="3">
    <location>
        <begin position="1"/>
        <end position="27"/>
    </location>
</feature>
<evidence type="ECO:0000256" key="1">
    <source>
        <dbReference type="ARBA" id="ARBA00006484"/>
    </source>
</evidence>
<reference evidence="4 5" key="1">
    <citation type="submission" date="2021-07" db="EMBL/GenBank/DDBJ databases">
        <title>The Aristolochia fimbriata genome: insights into angiosperm evolution, floral development and chemical biosynthesis.</title>
        <authorList>
            <person name="Jiao Y."/>
        </authorList>
    </citation>
    <scope>NUCLEOTIDE SEQUENCE [LARGE SCALE GENOMIC DNA]</scope>
    <source>
        <strain evidence="4">IBCAS-2021</strain>
        <tissue evidence="4">Leaf</tissue>
    </source>
</reference>
<evidence type="ECO:0000256" key="2">
    <source>
        <dbReference type="ARBA" id="ARBA00023002"/>
    </source>
</evidence>